<protein>
    <recommendedName>
        <fullName evidence="3 15">Crossover junction endodeoxyribonuclease rusA</fullName>
        <ecNumber evidence="14 15">3.1.21.10</ecNumber>
    </recommendedName>
</protein>
<evidence type="ECO:0000256" key="11">
    <source>
        <dbReference type="ARBA" id="ARBA00023204"/>
    </source>
</evidence>
<keyword evidence="4 15" id="KW-0540">Nuclease</keyword>
<dbReference type="EC" id="3.1.21.10" evidence="14 15"/>
<gene>
    <name evidence="16" type="primary">rusA_1</name>
    <name evidence="16" type="ORF">SGGMMB4_01610</name>
</gene>
<sequence length="119" mass="13847">MRRYHITLPFPPSVNHYWYHAKGRHFIKEKGIQYRRSVMVEIVRLRLAVRFSGQIAVRVVANPPDRRKRDLDNLLKAPLDALQHAGVYEDDNQIIDLHIIRGEKVQGGKLDITLTLLEA</sequence>
<evidence type="ECO:0000256" key="12">
    <source>
        <dbReference type="ARBA" id="ARBA00024745"/>
    </source>
</evidence>
<evidence type="ECO:0000256" key="7">
    <source>
        <dbReference type="ARBA" id="ARBA00022763"/>
    </source>
</evidence>
<keyword evidence="5" id="KW-0479">Metal-binding</keyword>
<organism evidence="16 17">
    <name type="scientific">Sodalis glossinidius (strain morsitans)</name>
    <dbReference type="NCBI Taxonomy" id="343509"/>
    <lineage>
        <taxon>Bacteria</taxon>
        <taxon>Pseudomonadati</taxon>
        <taxon>Pseudomonadota</taxon>
        <taxon>Gammaproteobacteria</taxon>
        <taxon>Enterobacterales</taxon>
        <taxon>Bruguierivoracaceae</taxon>
        <taxon>Sodalis</taxon>
    </lineage>
</organism>
<evidence type="ECO:0000313" key="16">
    <source>
        <dbReference type="EMBL" id="CRL44481.1"/>
    </source>
</evidence>
<dbReference type="GO" id="GO:0000287">
    <property type="term" value="F:magnesium ion binding"/>
    <property type="evidence" value="ECO:0007669"/>
    <property type="project" value="InterPro"/>
</dbReference>
<comment type="function">
    <text evidence="15">Endonuclease that resolves Holliday junction intermediates made during homologous genetic recombination and DNA repair. Exhibits sequence and structure-selective cleavage of four-way DNA junctions, where it introduces symmetrical nicks in two strands of the same polarity at the 5' side of dinucleotides. Corrects the defects in genetic recombination and DNA repair associated with inactivation of ruvAB or ruvC.</text>
</comment>
<comment type="subunit">
    <text evidence="2">Homodimer.</text>
</comment>
<dbReference type="EMBL" id="LN854557">
    <property type="protein sequence ID" value="CRL44481.1"/>
    <property type="molecule type" value="Genomic_DNA"/>
</dbReference>
<comment type="cofactor">
    <cofactor evidence="1">
        <name>Mg(2+)</name>
        <dbReference type="ChEBI" id="CHEBI:18420"/>
    </cofactor>
</comment>
<evidence type="ECO:0000256" key="6">
    <source>
        <dbReference type="ARBA" id="ARBA00022759"/>
    </source>
</evidence>
<evidence type="ECO:0000256" key="15">
    <source>
        <dbReference type="PIRNR" id="PIRNR001007"/>
    </source>
</evidence>
<proteinExistence type="inferred from homology"/>
<dbReference type="PIRSF" id="PIRSF001007">
    <property type="entry name" value="RusA"/>
    <property type="match status" value="1"/>
</dbReference>
<dbReference type="Gene3D" id="3.30.1330.70">
    <property type="entry name" value="Holliday junction resolvase RusA"/>
    <property type="match status" value="1"/>
</dbReference>
<comment type="similarity">
    <text evidence="15">Belongs to the rusA family.</text>
</comment>
<comment type="function">
    <text evidence="12">Endonuclease that resolves Holliday junction intermediates made during homologous genetic recombination and DNA repair. Exhibits sequence and structure-selective cleavage of four-way DNA junctions, where it introduces symmetrical nicks in two strands of the same polarity at the 5' side of CC dinucleotides. Corrects the defects in genetic recombination and DNA repair associated with inactivation of RuvAB or RuvC.</text>
</comment>
<dbReference type="AlphaFoldDB" id="A0A193QH51"/>
<keyword evidence="11 15" id="KW-0234">DNA repair</keyword>
<keyword evidence="7 15" id="KW-0227">DNA damage</keyword>
<accession>A0A193QH51</accession>
<dbReference type="InterPro" id="IPR008822">
    <property type="entry name" value="Endonuclease_RusA-like"/>
</dbReference>
<evidence type="ECO:0000256" key="1">
    <source>
        <dbReference type="ARBA" id="ARBA00001946"/>
    </source>
</evidence>
<reference evidence="16 17" key="1">
    <citation type="submission" date="2015-05" db="EMBL/GenBank/DDBJ databases">
        <authorList>
            <person name="Goodhead I."/>
        </authorList>
    </citation>
    <scope>NUCLEOTIDE SEQUENCE [LARGE SCALE GENOMIC DNA]</scope>
    <source>
        <strain evidence="17">morsitans</strain>
    </source>
</reference>
<evidence type="ECO:0000256" key="10">
    <source>
        <dbReference type="ARBA" id="ARBA00023172"/>
    </source>
</evidence>
<dbReference type="RefSeq" id="WP_166506465.1">
    <property type="nucleotide sequence ID" value="NZ_LN854557.1"/>
</dbReference>
<evidence type="ECO:0000256" key="13">
    <source>
        <dbReference type="ARBA" id="ARBA00029354"/>
    </source>
</evidence>
<dbReference type="InterPro" id="IPR036614">
    <property type="entry name" value="RusA-like_sf"/>
</dbReference>
<evidence type="ECO:0000256" key="4">
    <source>
        <dbReference type="ARBA" id="ARBA00022722"/>
    </source>
</evidence>
<evidence type="ECO:0000313" key="17">
    <source>
        <dbReference type="Proteomes" id="UP000245838"/>
    </source>
</evidence>
<dbReference type="InterPro" id="IPR016281">
    <property type="entry name" value="Endonuclease_RusA"/>
</dbReference>
<keyword evidence="8 15" id="KW-0378">Hydrolase</keyword>
<keyword evidence="6 15" id="KW-0255">Endonuclease</keyword>
<dbReference type="GO" id="GO:0008821">
    <property type="term" value="F:crossover junction DNA endonuclease activity"/>
    <property type="evidence" value="ECO:0007669"/>
    <property type="project" value="UniProtKB-EC"/>
</dbReference>
<evidence type="ECO:0000256" key="2">
    <source>
        <dbReference type="ARBA" id="ARBA00011738"/>
    </source>
</evidence>
<comment type="catalytic activity">
    <reaction evidence="13 15">
        <text>Endonucleolytic cleavage at a junction such as a reciprocal single-stranded crossover between two homologous DNA duplexes (Holliday junction).</text>
        <dbReference type="EC" id="3.1.21.10"/>
    </reaction>
</comment>
<dbReference type="GO" id="GO:0006310">
    <property type="term" value="P:DNA recombination"/>
    <property type="evidence" value="ECO:0007669"/>
    <property type="project" value="UniProtKB-KW"/>
</dbReference>
<dbReference type="Pfam" id="PF05866">
    <property type="entry name" value="RusA"/>
    <property type="match status" value="1"/>
</dbReference>
<keyword evidence="10" id="KW-0233">DNA recombination</keyword>
<name>A0A193QH51_SODGM</name>
<evidence type="ECO:0000256" key="14">
    <source>
        <dbReference type="ARBA" id="ARBA00029488"/>
    </source>
</evidence>
<dbReference type="GO" id="GO:0006281">
    <property type="term" value="P:DNA repair"/>
    <property type="evidence" value="ECO:0007669"/>
    <property type="project" value="UniProtKB-KW"/>
</dbReference>
<dbReference type="SUPFAM" id="SSF103084">
    <property type="entry name" value="Holliday junction resolvase RusA"/>
    <property type="match status" value="1"/>
</dbReference>
<dbReference type="Proteomes" id="UP000245838">
    <property type="component" value="Chromosome sggmmb4_Chromosome"/>
</dbReference>
<keyword evidence="9" id="KW-0460">Magnesium</keyword>
<evidence type="ECO:0000256" key="3">
    <source>
        <dbReference type="ARBA" id="ARBA00014885"/>
    </source>
</evidence>
<evidence type="ECO:0000256" key="5">
    <source>
        <dbReference type="ARBA" id="ARBA00022723"/>
    </source>
</evidence>
<evidence type="ECO:0000256" key="8">
    <source>
        <dbReference type="ARBA" id="ARBA00022801"/>
    </source>
</evidence>
<evidence type="ECO:0000256" key="9">
    <source>
        <dbReference type="ARBA" id="ARBA00022842"/>
    </source>
</evidence>